<name>A0A8I6WWR7_HORVV</name>
<organism evidence="2 3">
    <name type="scientific">Hordeum vulgare subsp. vulgare</name>
    <name type="common">Domesticated barley</name>
    <dbReference type="NCBI Taxonomy" id="112509"/>
    <lineage>
        <taxon>Eukaryota</taxon>
        <taxon>Viridiplantae</taxon>
        <taxon>Streptophyta</taxon>
        <taxon>Embryophyta</taxon>
        <taxon>Tracheophyta</taxon>
        <taxon>Spermatophyta</taxon>
        <taxon>Magnoliopsida</taxon>
        <taxon>Liliopsida</taxon>
        <taxon>Poales</taxon>
        <taxon>Poaceae</taxon>
        <taxon>BOP clade</taxon>
        <taxon>Pooideae</taxon>
        <taxon>Triticodae</taxon>
        <taxon>Triticeae</taxon>
        <taxon>Hordeinae</taxon>
        <taxon>Hordeum</taxon>
    </lineage>
</organism>
<feature type="chain" id="PRO_5035154692" evidence="1">
    <location>
        <begin position="19"/>
        <end position="113"/>
    </location>
</feature>
<dbReference type="AlphaFoldDB" id="A0A8I6WWR7"/>
<feature type="signal peptide" evidence="1">
    <location>
        <begin position="1"/>
        <end position="18"/>
    </location>
</feature>
<evidence type="ECO:0000256" key="1">
    <source>
        <dbReference type="SAM" id="SignalP"/>
    </source>
</evidence>
<evidence type="ECO:0000313" key="3">
    <source>
        <dbReference type="Proteomes" id="UP000011116"/>
    </source>
</evidence>
<keyword evidence="1" id="KW-0732">Signal</keyword>
<reference evidence="2" key="2">
    <citation type="submission" date="2020-10" db="EMBL/GenBank/DDBJ databases">
        <authorList>
            <person name="Scholz U."/>
            <person name="Mascher M."/>
            <person name="Fiebig A."/>
        </authorList>
    </citation>
    <scope>NUCLEOTIDE SEQUENCE [LARGE SCALE GENOMIC DNA]</scope>
    <source>
        <strain evidence="2">cv. Morex</strain>
    </source>
</reference>
<dbReference type="Proteomes" id="UP000011116">
    <property type="component" value="Chromosome 3H"/>
</dbReference>
<reference evidence="2" key="3">
    <citation type="submission" date="2022-01" db="UniProtKB">
        <authorList>
            <consortium name="EnsemblPlants"/>
        </authorList>
    </citation>
    <scope>IDENTIFICATION</scope>
    <source>
        <strain evidence="2">subsp. vulgare</strain>
    </source>
</reference>
<dbReference type="Gramene" id="HORVU.MOREX.r2.3HG0269550.1">
    <property type="protein sequence ID" value="HORVU.MOREX.r2.3HG0269550.1.CDS.1"/>
    <property type="gene ID" value="HORVU.MOREX.r2.3HG0269550"/>
</dbReference>
<dbReference type="Gramene" id="HORVU.MOREX.r3.3HG0322900.1">
    <property type="protein sequence ID" value="HORVU.MOREX.r3.3HG0322900.1.CDS1"/>
    <property type="gene ID" value="HORVU.MOREX.r3.3HG0322900"/>
</dbReference>
<protein>
    <submittedName>
        <fullName evidence="2">Uncharacterized protein</fullName>
    </submittedName>
</protein>
<evidence type="ECO:0000313" key="2">
    <source>
        <dbReference type="EnsemblPlants" id="HORVU.MOREX.r3.3HG0322900.1.CDS1"/>
    </source>
</evidence>
<dbReference type="EnsemblPlants" id="HORVU.MOREX.r3.3HG0322900.1">
    <property type="protein sequence ID" value="HORVU.MOREX.r3.3HG0322900.1.CDS1"/>
    <property type="gene ID" value="HORVU.MOREX.r3.3HG0322900"/>
</dbReference>
<proteinExistence type="predicted"/>
<keyword evidence="3" id="KW-1185">Reference proteome</keyword>
<accession>A0A8I6WWR7</accession>
<reference evidence="3" key="1">
    <citation type="journal article" date="2012" name="Nature">
        <title>A physical, genetic and functional sequence assembly of the barley genome.</title>
        <authorList>
            <consortium name="The International Barley Genome Sequencing Consortium"/>
            <person name="Mayer K.F."/>
            <person name="Waugh R."/>
            <person name="Brown J.W."/>
            <person name="Schulman A."/>
            <person name="Langridge P."/>
            <person name="Platzer M."/>
            <person name="Fincher G.B."/>
            <person name="Muehlbauer G.J."/>
            <person name="Sato K."/>
            <person name="Close T.J."/>
            <person name="Wise R.P."/>
            <person name="Stein N."/>
        </authorList>
    </citation>
    <scope>NUCLEOTIDE SEQUENCE [LARGE SCALE GENOMIC DNA]</scope>
    <source>
        <strain evidence="3">cv. Morex</strain>
    </source>
</reference>
<sequence>MALRQLCVCILFMPLLLAVTFAGRPSMPPQTATMLARDGCHKTVMSVPKWCAGQFIQGLFTGNRNVITEYCCVQLTCVGEPTCASVLHGICPPPKTYVPCPPHQGGGVDDRHT</sequence>